<accession>A0AAV5W1B1</accession>
<keyword evidence="3" id="KW-1185">Reference proteome</keyword>
<reference evidence="2" key="1">
    <citation type="submission" date="2023-10" db="EMBL/GenBank/DDBJ databases">
        <title>Genome assembly of Pristionchus species.</title>
        <authorList>
            <person name="Yoshida K."/>
            <person name="Sommer R.J."/>
        </authorList>
    </citation>
    <scope>NUCLEOTIDE SEQUENCE</scope>
    <source>
        <strain evidence="2">RS5133</strain>
    </source>
</reference>
<sequence>SVLHIPVVPYYIPMHLLLLTSLFCPLLFAESIYIDERAYLALKISSPKITERVTSLHDAARKLHKKIPDFYRDVSEFFSDPTVLEMRLIEFNYDAAEHEKRITRVMNELSSVVCTSFPKYLPFDRFASFNTTKSAGIQGRLQYKREAIEEFKTRLYNVLN</sequence>
<protein>
    <submittedName>
        <fullName evidence="2">Uncharacterized protein</fullName>
    </submittedName>
</protein>
<dbReference type="Proteomes" id="UP001432322">
    <property type="component" value="Unassembled WGS sequence"/>
</dbReference>
<dbReference type="EMBL" id="BTSY01000004">
    <property type="protein sequence ID" value="GMT24546.1"/>
    <property type="molecule type" value="Genomic_DNA"/>
</dbReference>
<keyword evidence="1" id="KW-0472">Membrane</keyword>
<evidence type="ECO:0000313" key="3">
    <source>
        <dbReference type="Proteomes" id="UP001432322"/>
    </source>
</evidence>
<dbReference type="AlphaFoldDB" id="A0AAV5W1B1"/>
<feature type="non-terminal residue" evidence="2">
    <location>
        <position position="1"/>
    </location>
</feature>
<feature type="transmembrane region" description="Helical" evidence="1">
    <location>
        <begin position="12"/>
        <end position="34"/>
    </location>
</feature>
<keyword evidence="1" id="KW-1133">Transmembrane helix</keyword>
<organism evidence="2 3">
    <name type="scientific">Pristionchus fissidentatus</name>
    <dbReference type="NCBI Taxonomy" id="1538716"/>
    <lineage>
        <taxon>Eukaryota</taxon>
        <taxon>Metazoa</taxon>
        <taxon>Ecdysozoa</taxon>
        <taxon>Nematoda</taxon>
        <taxon>Chromadorea</taxon>
        <taxon>Rhabditida</taxon>
        <taxon>Rhabditina</taxon>
        <taxon>Diplogasteromorpha</taxon>
        <taxon>Diplogasteroidea</taxon>
        <taxon>Neodiplogasteridae</taxon>
        <taxon>Pristionchus</taxon>
    </lineage>
</organism>
<feature type="non-terminal residue" evidence="2">
    <location>
        <position position="160"/>
    </location>
</feature>
<evidence type="ECO:0000256" key="1">
    <source>
        <dbReference type="SAM" id="Phobius"/>
    </source>
</evidence>
<evidence type="ECO:0000313" key="2">
    <source>
        <dbReference type="EMBL" id="GMT24546.1"/>
    </source>
</evidence>
<name>A0AAV5W1B1_9BILA</name>
<comment type="caution">
    <text evidence="2">The sequence shown here is derived from an EMBL/GenBank/DDBJ whole genome shotgun (WGS) entry which is preliminary data.</text>
</comment>
<gene>
    <name evidence="2" type="ORF">PFISCL1PPCAC_15843</name>
</gene>
<proteinExistence type="predicted"/>
<keyword evidence="1" id="KW-0812">Transmembrane</keyword>